<evidence type="ECO:0000313" key="3">
    <source>
        <dbReference type="EMBL" id="ROU04871.1"/>
    </source>
</evidence>
<dbReference type="Proteomes" id="UP000275910">
    <property type="component" value="Unassembled WGS sequence"/>
</dbReference>
<feature type="transmembrane region" description="Helical" evidence="2">
    <location>
        <begin position="601"/>
        <end position="621"/>
    </location>
</feature>
<reference evidence="3 4" key="1">
    <citation type="submission" date="2018-10" db="EMBL/GenBank/DDBJ databases">
        <title>The genome of Lysobacter enzymogenes OH11.</title>
        <authorList>
            <person name="Liu F."/>
            <person name="Zhao Y."/>
            <person name="Qian G."/>
            <person name="Chen Y."/>
            <person name="Xu H."/>
        </authorList>
    </citation>
    <scope>NUCLEOTIDE SEQUENCE [LARGE SCALE GENOMIC DNA]</scope>
    <source>
        <strain evidence="3 4">OH11</strain>
    </source>
</reference>
<gene>
    <name evidence="3" type="ORF">D9T17_22405</name>
</gene>
<evidence type="ECO:0000313" key="4">
    <source>
        <dbReference type="Proteomes" id="UP000275910"/>
    </source>
</evidence>
<organism evidence="3 4">
    <name type="scientific">Lysobacter enzymogenes</name>
    <dbReference type="NCBI Taxonomy" id="69"/>
    <lineage>
        <taxon>Bacteria</taxon>
        <taxon>Pseudomonadati</taxon>
        <taxon>Pseudomonadota</taxon>
        <taxon>Gammaproteobacteria</taxon>
        <taxon>Lysobacterales</taxon>
        <taxon>Lysobacteraceae</taxon>
        <taxon>Lysobacter</taxon>
    </lineage>
</organism>
<feature type="compositionally biased region" description="Pro residues" evidence="1">
    <location>
        <begin position="12"/>
        <end position="25"/>
    </location>
</feature>
<dbReference type="AlphaFoldDB" id="A0A3N2RBU2"/>
<sequence length="862" mass="90523">MVMLVDDRTPYLPQPLPPPPPPTPPELKKADPAQADASIREMTPQQQTMLKQDVDAMSVADRTDFLNDLATKLDAPQLQKIEGVFGKDAVVDAVETRSPATVREDYANLAAGKPADAAAPAASRPEGEQTAQAKQDYQDKVEGMGIASTYQLTELAKAHPNDPAYLAELARLAKDGGELQQGVSTMPGGLFQKDASGAYAWTNDNQGDARREAFANLVDAGLQRGTLKEADIRSDAATNPAWVDVAQRVGLPQVGPTDGSRAVAGKLDELGGAQKDAKEDAAKLDQELGGLLAQAGPLTPQQQAKFVEGFRNDPEHKPTYDKAIETSQALNDYLSANRDAVLDASVRDPAIAQQTHDAIVALAESGHGVTAMQYLADVQKAPDSALGAVFAKFDDLKGDVLTNAASSAMAELLARNDGSVSAAQAQFGTLMDGFGKAVPGWGGYKDFSEGQKVLDAFASGDFKAIDYYSKLYDDASPVMRAFAGAGVVLGAVSASAAGKEGDYTNAVRGYAQAGENGARLVAGALNGLADSGRLAQYAGTFTGAAGFAAKLAPALGLVANTASLVHSFGEAKDGNVGYGIALAGDVLGVLGSAMECFPPTAIPGVIVAGIGAIVSAVGGFIGEMINGGERRDEIRGLLKQAGVDEAIVDSMVASGSKLVEMTKDLNMTPEQVQALIKSQPGIAFSPGHAQAFVDAAKACGLEGAQVQPFAEKLAQDNPEFVWDLFNQRSVANPSPEQYAQNLRGFIEAAYPNAIAYAKQQSPDLFGHAAEQRDAAVRDYQRDGFQSTWEMSLGNDLKNNRDPAYRAEMIGRLQKDGRLDLFTQFISGYGDLWSGSARDAIGDAVKAGNITQAQADEALKYLP</sequence>
<keyword evidence="2" id="KW-0812">Transmembrane</keyword>
<feature type="region of interest" description="Disordered" evidence="1">
    <location>
        <begin position="111"/>
        <end position="134"/>
    </location>
</feature>
<protein>
    <submittedName>
        <fullName evidence="3">Uncharacterized protein</fullName>
    </submittedName>
</protein>
<feature type="region of interest" description="Disordered" evidence="1">
    <location>
        <begin position="1"/>
        <end position="35"/>
    </location>
</feature>
<dbReference type="RefSeq" id="WP_123649516.1">
    <property type="nucleotide sequence ID" value="NZ_RCTY01000055.1"/>
</dbReference>
<keyword evidence="2" id="KW-0472">Membrane</keyword>
<name>A0A3N2RBU2_LYSEN</name>
<evidence type="ECO:0000256" key="1">
    <source>
        <dbReference type="SAM" id="MobiDB-lite"/>
    </source>
</evidence>
<feature type="compositionally biased region" description="Low complexity" evidence="1">
    <location>
        <begin position="111"/>
        <end position="124"/>
    </location>
</feature>
<evidence type="ECO:0000256" key="2">
    <source>
        <dbReference type="SAM" id="Phobius"/>
    </source>
</evidence>
<dbReference type="EMBL" id="RCTY01000055">
    <property type="protein sequence ID" value="ROU04871.1"/>
    <property type="molecule type" value="Genomic_DNA"/>
</dbReference>
<proteinExistence type="predicted"/>
<accession>A0A3N2RBU2</accession>
<keyword evidence="2" id="KW-1133">Transmembrane helix</keyword>
<comment type="caution">
    <text evidence="3">The sequence shown here is derived from an EMBL/GenBank/DDBJ whole genome shotgun (WGS) entry which is preliminary data.</text>
</comment>